<evidence type="ECO:0000256" key="1">
    <source>
        <dbReference type="ARBA" id="ARBA00010643"/>
    </source>
</evidence>
<keyword evidence="4 7" id="KW-0408">Iron</keyword>
<dbReference type="InterPro" id="IPR002023">
    <property type="entry name" value="NuoE-like"/>
</dbReference>
<dbReference type="InterPro" id="IPR028431">
    <property type="entry name" value="NADP_DH_HndA-like"/>
</dbReference>
<dbReference type="KEGG" id="pbas:SMSP2_01655"/>
<gene>
    <name evidence="8" type="primary">hndA_3</name>
    <name evidence="8" type="ORF">SMSP2_01655</name>
</gene>
<comment type="cofactor">
    <cofactor evidence="6">
        <name>[2Fe-2S] cluster</name>
        <dbReference type="ChEBI" id="CHEBI:190135"/>
    </cofactor>
</comment>
<evidence type="ECO:0000256" key="3">
    <source>
        <dbReference type="ARBA" id="ARBA00022723"/>
    </source>
</evidence>
<keyword evidence="9" id="KW-1185">Reference proteome</keyword>
<feature type="binding site" evidence="7">
    <location>
        <position position="95"/>
    </location>
    <ligand>
        <name>[2Fe-2S] cluster</name>
        <dbReference type="ChEBI" id="CHEBI:190135"/>
    </ligand>
</feature>
<keyword evidence="2 7" id="KW-0001">2Fe-2S</keyword>
<dbReference type="PIRSF" id="PIRSF000216">
    <property type="entry name" value="NADH_DH_24kDa"/>
    <property type="match status" value="1"/>
</dbReference>
<organism evidence="8 9">
    <name type="scientific">Limihaloglobus sulfuriphilus</name>
    <dbReference type="NCBI Taxonomy" id="1851148"/>
    <lineage>
        <taxon>Bacteria</taxon>
        <taxon>Pseudomonadati</taxon>
        <taxon>Planctomycetota</taxon>
        <taxon>Phycisphaerae</taxon>
        <taxon>Sedimentisphaerales</taxon>
        <taxon>Sedimentisphaeraceae</taxon>
        <taxon>Limihaloglobus</taxon>
    </lineage>
</organism>
<sequence length="171" mass="19094">MNETNCNCACTCEQEISEEQLYPQLDEIIEKNKDQEGCLIPILQKTQLLFGYLPEGALKKISTSLKISYSEVAGVVGFYSFFSTVPRGKYLIRVCLGTACYVRGGKEILEALKDELGIDVGETTEDRLFSLDIGRCFGACGLAPVIMINDEVYQRVKATKLHTILDQYKSE</sequence>
<dbReference type="OrthoDB" id="9807941at2"/>
<dbReference type="Pfam" id="PF01257">
    <property type="entry name" value="2Fe-2S_thioredx"/>
    <property type="match status" value="1"/>
</dbReference>
<protein>
    <submittedName>
        <fullName evidence="8">NADP-reducing hydrogenase subunit HndA</fullName>
        <ecNumber evidence="8">1.12.1.3</ecNumber>
    </submittedName>
</protein>
<dbReference type="Proteomes" id="UP000188181">
    <property type="component" value="Chromosome"/>
</dbReference>
<dbReference type="GO" id="GO:0050583">
    <property type="term" value="F:hydrogen dehydrogenase (NADP+) activity"/>
    <property type="evidence" value="ECO:0007669"/>
    <property type="project" value="UniProtKB-EC"/>
</dbReference>
<dbReference type="PANTHER" id="PTHR43342:SF2">
    <property type="entry name" value="POTENTIAL NAD-REDUCING HYDROGENASE SUBUNIT"/>
    <property type="match status" value="1"/>
</dbReference>
<dbReference type="Gene3D" id="1.10.10.1590">
    <property type="entry name" value="NADH-quinone oxidoreductase subunit E"/>
    <property type="match status" value="1"/>
</dbReference>
<evidence type="ECO:0000256" key="6">
    <source>
        <dbReference type="ARBA" id="ARBA00034078"/>
    </source>
</evidence>
<dbReference type="RefSeq" id="WP_146683475.1">
    <property type="nucleotide sequence ID" value="NZ_CP019646.1"/>
</dbReference>
<dbReference type="EMBL" id="CP019646">
    <property type="protein sequence ID" value="AQQ71284.1"/>
    <property type="molecule type" value="Genomic_DNA"/>
</dbReference>
<keyword evidence="8" id="KW-0560">Oxidoreductase</keyword>
<reference evidence="9" key="1">
    <citation type="submission" date="2017-02" db="EMBL/GenBank/DDBJ databases">
        <title>Comparative genomics and description of representatives of a novel lineage of planctomycetes thriving in anoxic sediments.</title>
        <authorList>
            <person name="Spring S."/>
            <person name="Bunk B."/>
            <person name="Sproer C."/>
        </authorList>
    </citation>
    <scope>NUCLEOTIDE SEQUENCE [LARGE SCALE GENOMIC DNA]</scope>
    <source>
        <strain evidence="9">SM-Chi-D1</strain>
    </source>
</reference>
<dbReference type="EC" id="1.12.1.3" evidence="8"/>
<dbReference type="GO" id="GO:0046872">
    <property type="term" value="F:metal ion binding"/>
    <property type="evidence" value="ECO:0007669"/>
    <property type="project" value="UniProtKB-KW"/>
</dbReference>
<dbReference type="STRING" id="1851148.SMSP2_01655"/>
<evidence type="ECO:0000256" key="7">
    <source>
        <dbReference type="PIRSR" id="PIRSR000216-1"/>
    </source>
</evidence>
<name>A0A1Q2MF53_9BACT</name>
<accession>A0A1Q2MF53</accession>
<dbReference type="Gene3D" id="3.40.30.10">
    <property type="entry name" value="Glutaredoxin"/>
    <property type="match status" value="1"/>
</dbReference>
<dbReference type="AlphaFoldDB" id="A0A1Q2MF53"/>
<dbReference type="InterPro" id="IPR042128">
    <property type="entry name" value="NuoE_dom"/>
</dbReference>
<comment type="similarity">
    <text evidence="1">Belongs to the complex I 24 kDa subunit family.</text>
</comment>
<keyword evidence="5 7" id="KW-0411">Iron-sulfur</keyword>
<feature type="binding site" evidence="7">
    <location>
        <position position="100"/>
    </location>
    <ligand>
        <name>[2Fe-2S] cluster</name>
        <dbReference type="ChEBI" id="CHEBI:190135"/>
    </ligand>
</feature>
<dbReference type="InterPro" id="IPR041921">
    <property type="entry name" value="NuoE_N"/>
</dbReference>
<dbReference type="SUPFAM" id="SSF52833">
    <property type="entry name" value="Thioredoxin-like"/>
    <property type="match status" value="1"/>
</dbReference>
<keyword evidence="3 7" id="KW-0479">Metal-binding</keyword>
<evidence type="ECO:0000256" key="5">
    <source>
        <dbReference type="ARBA" id="ARBA00023014"/>
    </source>
</evidence>
<feature type="binding site" evidence="7">
    <location>
        <position position="136"/>
    </location>
    <ligand>
        <name>[2Fe-2S] cluster</name>
        <dbReference type="ChEBI" id="CHEBI:190135"/>
    </ligand>
</feature>
<dbReference type="GO" id="GO:0051537">
    <property type="term" value="F:2 iron, 2 sulfur cluster binding"/>
    <property type="evidence" value="ECO:0007669"/>
    <property type="project" value="UniProtKB-KW"/>
</dbReference>
<dbReference type="InterPro" id="IPR036249">
    <property type="entry name" value="Thioredoxin-like_sf"/>
</dbReference>
<evidence type="ECO:0000256" key="4">
    <source>
        <dbReference type="ARBA" id="ARBA00023004"/>
    </source>
</evidence>
<evidence type="ECO:0000313" key="8">
    <source>
        <dbReference type="EMBL" id="AQQ71284.1"/>
    </source>
</evidence>
<proteinExistence type="inferred from homology"/>
<comment type="cofactor">
    <cofactor evidence="7">
        <name>[2Fe-2S] cluster</name>
        <dbReference type="ChEBI" id="CHEBI:190135"/>
    </cofactor>
    <text evidence="7">Binds 1 [2Fe-2S] cluster.</text>
</comment>
<feature type="binding site" evidence="7">
    <location>
        <position position="140"/>
    </location>
    <ligand>
        <name>[2Fe-2S] cluster</name>
        <dbReference type="ChEBI" id="CHEBI:190135"/>
    </ligand>
</feature>
<dbReference type="PANTHER" id="PTHR43342">
    <property type="entry name" value="NADH-QUINONE OXIDOREDUCTASE, E SUBUNIT"/>
    <property type="match status" value="1"/>
</dbReference>
<evidence type="ECO:0000313" key="9">
    <source>
        <dbReference type="Proteomes" id="UP000188181"/>
    </source>
</evidence>
<evidence type="ECO:0000256" key="2">
    <source>
        <dbReference type="ARBA" id="ARBA00022714"/>
    </source>
</evidence>
<dbReference type="CDD" id="cd03064">
    <property type="entry name" value="TRX_Fd_NuoE"/>
    <property type="match status" value="1"/>
</dbReference>